<gene>
    <name evidence="1" type="ORF">SCUD_LOCUS22035</name>
</gene>
<accession>A0A183L3X7</accession>
<evidence type="ECO:0000313" key="2">
    <source>
        <dbReference type="Proteomes" id="UP000279833"/>
    </source>
</evidence>
<dbReference type="WBParaSite" id="SCUD_0002203801-mRNA-1">
    <property type="protein sequence ID" value="SCUD_0002203801-mRNA-1"/>
    <property type="gene ID" value="SCUD_0002203801"/>
</dbReference>
<sequence length="101" mass="11653">MEGIKLKSTMADEQVNLTYVASKARIAVKSQLYNEYLVHDENIDPHHLLDTMNVSKKQHYGSDNILNRNDDSDSKELLTVTEKMNDRLNEMPSIPQVRSFM</sequence>
<dbReference type="Proteomes" id="UP000279833">
    <property type="component" value="Unassembled WGS sequence"/>
</dbReference>
<evidence type="ECO:0000313" key="1">
    <source>
        <dbReference type="EMBL" id="VDP77425.1"/>
    </source>
</evidence>
<organism evidence="3">
    <name type="scientific">Schistosoma curassoni</name>
    <dbReference type="NCBI Taxonomy" id="6186"/>
    <lineage>
        <taxon>Eukaryota</taxon>
        <taxon>Metazoa</taxon>
        <taxon>Spiralia</taxon>
        <taxon>Lophotrochozoa</taxon>
        <taxon>Platyhelminthes</taxon>
        <taxon>Trematoda</taxon>
        <taxon>Digenea</taxon>
        <taxon>Strigeidida</taxon>
        <taxon>Schistosomatoidea</taxon>
        <taxon>Schistosomatidae</taxon>
        <taxon>Schistosoma</taxon>
    </lineage>
</organism>
<dbReference type="AlphaFoldDB" id="A0A183L3X7"/>
<dbReference type="STRING" id="6186.A0A183L3X7"/>
<proteinExistence type="predicted"/>
<keyword evidence="2" id="KW-1185">Reference proteome</keyword>
<evidence type="ECO:0000313" key="3">
    <source>
        <dbReference type="WBParaSite" id="SCUD_0002203801-mRNA-1"/>
    </source>
</evidence>
<reference evidence="1 2" key="2">
    <citation type="submission" date="2018-11" db="EMBL/GenBank/DDBJ databases">
        <authorList>
            <consortium name="Pathogen Informatics"/>
        </authorList>
    </citation>
    <scope>NUCLEOTIDE SEQUENCE [LARGE SCALE GENOMIC DNA]</scope>
    <source>
        <strain evidence="1">Dakar</strain>
        <strain evidence="2">Dakar, Senegal</strain>
    </source>
</reference>
<dbReference type="EMBL" id="UZAK01048136">
    <property type="protein sequence ID" value="VDP77425.1"/>
    <property type="molecule type" value="Genomic_DNA"/>
</dbReference>
<reference evidence="3" key="1">
    <citation type="submission" date="2016-06" db="UniProtKB">
        <authorList>
            <consortium name="WormBaseParasite"/>
        </authorList>
    </citation>
    <scope>IDENTIFICATION</scope>
</reference>
<name>A0A183L3X7_9TREM</name>
<protein>
    <submittedName>
        <fullName evidence="1 3">Uncharacterized protein</fullName>
    </submittedName>
</protein>